<reference evidence="3 4" key="1">
    <citation type="submission" date="2018-05" db="EMBL/GenBank/DDBJ databases">
        <title>Genomic Encyclopedia of Type Strains, Phase IV (KMG-IV): sequencing the most valuable type-strain genomes for metagenomic binning, comparative biology and taxonomic classification.</title>
        <authorList>
            <person name="Goeker M."/>
        </authorList>
    </citation>
    <scope>NUCLEOTIDE SEQUENCE [LARGE SCALE GENOMIC DNA]</scope>
    <source>
        <strain evidence="3 4">DSM 28556</strain>
    </source>
</reference>
<proteinExistence type="predicted"/>
<dbReference type="GO" id="GO:0005524">
    <property type="term" value="F:ATP binding"/>
    <property type="evidence" value="ECO:0007669"/>
    <property type="project" value="InterPro"/>
</dbReference>
<keyword evidence="1" id="KW-1133">Transmembrane helix</keyword>
<keyword evidence="3" id="KW-0808">Transferase</keyword>
<evidence type="ECO:0000313" key="4">
    <source>
        <dbReference type="Proteomes" id="UP000247978"/>
    </source>
</evidence>
<dbReference type="SUPFAM" id="SSF56112">
    <property type="entry name" value="Protein kinase-like (PK-like)"/>
    <property type="match status" value="1"/>
</dbReference>
<name>A0A2V3VID2_9BACI</name>
<dbReference type="InterPro" id="IPR011009">
    <property type="entry name" value="Kinase-like_dom_sf"/>
</dbReference>
<dbReference type="SMART" id="SM00220">
    <property type="entry name" value="S_TKc"/>
    <property type="match status" value="1"/>
</dbReference>
<sequence length="307" mass="35645">MQKNIEEKASIPIKHGTIIVGKWNKNQYTIIRKIGSGMIGTVYLCRMHNNRLVALKISKQAMSLTTEVNVLKSLNKVQDNRLGPFLIDVDDWERQTGKSYSFYVMEYINGIRMETFIRRNGAEWIGVFIIQMLEQLEGLHQSGWVFGDLKNDNLLITESPTKVRFIDVGGTTKMGRSIKEYSEFYDRAYWHLGTREAEPSYDLFALVMVILAIYYPRHFKRSNHSKQLILKRIAVVRDLQLYEHCLQKAILGQYKLASEMKADLLQTMWKRHKKENKKRAAKGNYVIQAVIISSLSGVYYLVSSLFF</sequence>
<dbReference type="GO" id="GO:0004674">
    <property type="term" value="F:protein serine/threonine kinase activity"/>
    <property type="evidence" value="ECO:0007669"/>
    <property type="project" value="TreeGrafter"/>
</dbReference>
<dbReference type="Gene3D" id="3.30.200.20">
    <property type="entry name" value="Phosphorylase Kinase, domain 1"/>
    <property type="match status" value="1"/>
</dbReference>
<accession>A0A2V3VID2</accession>
<feature type="domain" description="Protein kinase" evidence="2">
    <location>
        <begin position="28"/>
        <end position="291"/>
    </location>
</feature>
<dbReference type="GO" id="GO:0005737">
    <property type="term" value="C:cytoplasm"/>
    <property type="evidence" value="ECO:0007669"/>
    <property type="project" value="TreeGrafter"/>
</dbReference>
<dbReference type="Gene3D" id="1.10.510.10">
    <property type="entry name" value="Transferase(Phosphotransferase) domain 1"/>
    <property type="match status" value="1"/>
</dbReference>
<evidence type="ECO:0000256" key="1">
    <source>
        <dbReference type="SAM" id="Phobius"/>
    </source>
</evidence>
<evidence type="ECO:0000259" key="2">
    <source>
        <dbReference type="PROSITE" id="PS50011"/>
    </source>
</evidence>
<dbReference type="Proteomes" id="UP000247978">
    <property type="component" value="Unassembled WGS sequence"/>
</dbReference>
<keyword evidence="1" id="KW-0812">Transmembrane</keyword>
<dbReference type="PROSITE" id="PS50011">
    <property type="entry name" value="PROTEIN_KINASE_DOM"/>
    <property type="match status" value="1"/>
</dbReference>
<protein>
    <submittedName>
        <fullName evidence="3">Serine/threonine-protein kinase</fullName>
    </submittedName>
</protein>
<dbReference type="EMBL" id="QJJQ01000021">
    <property type="protein sequence ID" value="PXW81563.1"/>
    <property type="molecule type" value="Genomic_DNA"/>
</dbReference>
<keyword evidence="1" id="KW-0472">Membrane</keyword>
<organism evidence="3 4">
    <name type="scientific">Pseudogracilibacillus auburnensis</name>
    <dbReference type="NCBI Taxonomy" id="1494959"/>
    <lineage>
        <taxon>Bacteria</taxon>
        <taxon>Bacillati</taxon>
        <taxon>Bacillota</taxon>
        <taxon>Bacilli</taxon>
        <taxon>Bacillales</taxon>
        <taxon>Bacillaceae</taxon>
        <taxon>Pseudogracilibacillus</taxon>
    </lineage>
</organism>
<evidence type="ECO:0000313" key="3">
    <source>
        <dbReference type="EMBL" id="PXW81563.1"/>
    </source>
</evidence>
<gene>
    <name evidence="3" type="ORF">DFR56_12159</name>
</gene>
<dbReference type="Pfam" id="PF00069">
    <property type="entry name" value="Pkinase"/>
    <property type="match status" value="1"/>
</dbReference>
<feature type="transmembrane region" description="Helical" evidence="1">
    <location>
        <begin position="283"/>
        <end position="302"/>
    </location>
</feature>
<comment type="caution">
    <text evidence="3">The sequence shown here is derived from an EMBL/GenBank/DDBJ whole genome shotgun (WGS) entry which is preliminary data.</text>
</comment>
<dbReference type="InterPro" id="IPR000719">
    <property type="entry name" value="Prot_kinase_dom"/>
</dbReference>
<keyword evidence="3" id="KW-0418">Kinase</keyword>
<dbReference type="RefSeq" id="WP_244916599.1">
    <property type="nucleotide sequence ID" value="NZ_JBHUHB010000001.1"/>
</dbReference>
<dbReference type="PANTHER" id="PTHR44167:SF31">
    <property type="entry name" value="PROTEIN CBG02007"/>
    <property type="match status" value="1"/>
</dbReference>
<dbReference type="AlphaFoldDB" id="A0A2V3VID2"/>
<dbReference type="PANTHER" id="PTHR44167">
    <property type="entry name" value="OVARIAN-SPECIFIC SERINE/THREONINE-PROTEIN KINASE LOK-RELATED"/>
    <property type="match status" value="1"/>
</dbReference>
<keyword evidence="4" id="KW-1185">Reference proteome</keyword>